<evidence type="ECO:0000313" key="1">
    <source>
        <dbReference type="EMBL" id="KAF3543251.1"/>
    </source>
</evidence>
<evidence type="ECO:0000313" key="2">
    <source>
        <dbReference type="Proteomes" id="UP000266723"/>
    </source>
</evidence>
<name>A0ABQ7BUY2_BRACR</name>
<comment type="caution">
    <text evidence="1">The sequence shown here is derived from an EMBL/GenBank/DDBJ whole genome shotgun (WGS) entry which is preliminary data.</text>
</comment>
<accession>A0ABQ7BUY2</accession>
<sequence>MKIKRPRTQQTKIVISVALKTASNDHLIHDTVGDMEYMLKYHEIDFDSVMEIIKQTSDFVARTIPMLDDPTDTYLDIIVKISDHNLDAFRRIDLDVYIIELRENRRESIPSEKDDICPI</sequence>
<proteinExistence type="predicted"/>
<reference evidence="1 2" key="1">
    <citation type="journal article" date="2020" name="BMC Genomics">
        <title>Intraspecific diversification of the crop wild relative Brassica cretica Lam. using demographic model selection.</title>
        <authorList>
            <person name="Kioukis A."/>
            <person name="Michalopoulou V.A."/>
            <person name="Briers L."/>
            <person name="Pirintsos S."/>
            <person name="Studholme D.J."/>
            <person name="Pavlidis P."/>
            <person name="Sarris P.F."/>
        </authorList>
    </citation>
    <scope>NUCLEOTIDE SEQUENCE [LARGE SCALE GENOMIC DNA]</scope>
    <source>
        <strain evidence="2">cv. PFS-1207/04</strain>
    </source>
</reference>
<protein>
    <recommendedName>
        <fullName evidence="3">Dihydroneopterin aldolase/epimerase domain-containing protein</fullName>
    </recommendedName>
</protein>
<dbReference type="Proteomes" id="UP000266723">
    <property type="component" value="Unassembled WGS sequence"/>
</dbReference>
<gene>
    <name evidence="1" type="ORF">DY000_02005419</name>
</gene>
<evidence type="ECO:0008006" key="3">
    <source>
        <dbReference type="Google" id="ProtNLM"/>
    </source>
</evidence>
<dbReference type="EMBL" id="QGKV02000832">
    <property type="protein sequence ID" value="KAF3543251.1"/>
    <property type="molecule type" value="Genomic_DNA"/>
</dbReference>
<organism evidence="1 2">
    <name type="scientific">Brassica cretica</name>
    <name type="common">Mustard</name>
    <dbReference type="NCBI Taxonomy" id="69181"/>
    <lineage>
        <taxon>Eukaryota</taxon>
        <taxon>Viridiplantae</taxon>
        <taxon>Streptophyta</taxon>
        <taxon>Embryophyta</taxon>
        <taxon>Tracheophyta</taxon>
        <taxon>Spermatophyta</taxon>
        <taxon>Magnoliopsida</taxon>
        <taxon>eudicotyledons</taxon>
        <taxon>Gunneridae</taxon>
        <taxon>Pentapetalae</taxon>
        <taxon>rosids</taxon>
        <taxon>malvids</taxon>
        <taxon>Brassicales</taxon>
        <taxon>Brassicaceae</taxon>
        <taxon>Brassiceae</taxon>
        <taxon>Brassica</taxon>
    </lineage>
</organism>
<keyword evidence="2" id="KW-1185">Reference proteome</keyword>